<sequence>MTQQRLVKCRLDYKTPDYTITDINLDFDLDANKTTVTAISQIKRLANDITPLILDGENLTLKSIHIDDESWGHYQERDGKLLIEQLPAQFTLKIVNEINPSANTALEGLYVSGGTLCTQCESEGFRHITYYLDRPDVLACFTTRITADKSQYPFLLSNGNRIEQGELNDGRHWVKWQDPFPKPAYLFALVAGDFDVLRDTFVTRSGREVALELFVDRGNLDRADWAMTSLKNSMKWDETRFGLEYDLDIYMIVAVDFFNMGAMENKGLNVFNSKYVLAKTETATDKDYLAIEAVIGHEYFHNWTGNRITCRDWFQLSLKEGLTVFRDQEFSSDLGSRSVNRINNVRLMRAAQFAEDASPMAHPIRPDQVMEMNNFYTRTVYEKGSEVIRMIHTLLGEEQFQAGMQLYIHRHDGSAATCDDFVQAMEDASNVDLTLFRRWYSQSGTPVLTIRDEYNAEKQQYVLHVSQMTPPTTDQKEKQLLHIPLDIELYNENGNVIPLRRDGHPVHHVLNVINAEQSFIFDNVPSQPIPSLLREFSAPVKLNYQYSDEQLSFLMKHARNEFSRWDAAQALLTNYVKLNVVRHQKSQPLDLPMHIIDAFRAVLLNKNIDPALAALILTLPSENEMAELFTIVDPKAIHDVLSAMTRTLANEMADEFAVVYRSLHVGTYRVDHLDIAKRDLRNTCLYYLAFIDDKEQADKLVAAQYYQADNMTDTIAALSAAVFAELPCSYQLMDEFDQRWHQDGLVMDKWFRLQATNPVFDALDKVRGLMQHRSFSLSNPNRVYSLLRTFFISNPMAFHSEDGSGYQFLVEVLTDLNSRNPQVASNLIDPLLRLKRYDEKRQDLMRSALDQLKELENLSGDLFEKVTKALES</sequence>
<evidence type="ECO:0000259" key="21">
    <source>
        <dbReference type="Pfam" id="PF17900"/>
    </source>
</evidence>
<evidence type="ECO:0000313" key="23">
    <source>
        <dbReference type="Proteomes" id="UP000242496"/>
    </source>
</evidence>
<feature type="domain" description="Peptidase M1 alanyl aminopeptidase C-terminal" evidence="20">
    <location>
        <begin position="548"/>
        <end position="871"/>
    </location>
</feature>
<dbReference type="InterPro" id="IPR012779">
    <property type="entry name" value="Peptidase_M1_pepN"/>
</dbReference>
<comment type="similarity">
    <text evidence="4">Belongs to the peptidase M1 family.</text>
</comment>
<dbReference type="InterPro" id="IPR045357">
    <property type="entry name" value="Aminopeptidase_N-like_N"/>
</dbReference>
<dbReference type="PANTHER" id="PTHR46322:SF1">
    <property type="entry name" value="PUROMYCIN-SENSITIVE AMINOPEPTIDASE"/>
    <property type="match status" value="1"/>
</dbReference>
<dbReference type="SUPFAM" id="SSF63737">
    <property type="entry name" value="Leukotriene A4 hydrolase N-terminal domain"/>
    <property type="match status" value="1"/>
</dbReference>
<evidence type="ECO:0000259" key="19">
    <source>
        <dbReference type="Pfam" id="PF11940"/>
    </source>
</evidence>
<feature type="domain" description="Peptidase M1 membrane alanine aminopeptidase" evidence="18">
    <location>
        <begin position="225"/>
        <end position="438"/>
    </location>
</feature>
<dbReference type="Gene3D" id="1.25.50.10">
    <property type="entry name" value="Peptidase M1, alanyl aminopeptidase, C-terminal domain"/>
    <property type="match status" value="1"/>
</dbReference>
<dbReference type="PANTHER" id="PTHR46322">
    <property type="entry name" value="PUROMYCIN-SENSITIVE AMINOPEPTIDASE"/>
    <property type="match status" value="1"/>
</dbReference>
<dbReference type="FunFam" id="1.10.390.10:FF:000002">
    <property type="entry name" value="Aminopeptidase N"/>
    <property type="match status" value="1"/>
</dbReference>
<dbReference type="STRING" id="351659.SAMN05421784_10234"/>
<dbReference type="GO" id="GO:0005886">
    <property type="term" value="C:plasma membrane"/>
    <property type="evidence" value="ECO:0007669"/>
    <property type="project" value="UniProtKB-SubCell"/>
</dbReference>
<comment type="cofactor">
    <cofactor evidence="2">
        <name>Zn(2+)</name>
        <dbReference type="ChEBI" id="CHEBI:29105"/>
    </cofactor>
</comment>
<dbReference type="OrthoDB" id="100605at2"/>
<evidence type="ECO:0000259" key="20">
    <source>
        <dbReference type="Pfam" id="PF17432"/>
    </source>
</evidence>
<evidence type="ECO:0000256" key="5">
    <source>
        <dbReference type="ARBA" id="ARBA00012564"/>
    </source>
</evidence>
<keyword evidence="13" id="KW-0862">Zinc</keyword>
<keyword evidence="10" id="KW-0645">Protease</keyword>
<keyword evidence="9" id="KW-0997">Cell inner membrane</keyword>
<comment type="function">
    <text evidence="16">Aminopeptidase N is involved in the degradation of intracellular peptides generated by protein breakdown during normal growth as well as in response to nutrient starvation.</text>
</comment>
<dbReference type="RefSeq" id="WP_092547575.1">
    <property type="nucleotide sequence ID" value="NZ_CAWRBG010000045.1"/>
</dbReference>
<evidence type="ECO:0000256" key="8">
    <source>
        <dbReference type="ARBA" id="ARBA00022475"/>
    </source>
</evidence>
<keyword evidence="14" id="KW-0482">Metalloprotease</keyword>
<dbReference type="NCBIfam" id="TIGR02414">
    <property type="entry name" value="pepN_proteo"/>
    <property type="match status" value="1"/>
</dbReference>
<dbReference type="Pfam" id="PF11940">
    <property type="entry name" value="DUF3458"/>
    <property type="match status" value="1"/>
</dbReference>
<dbReference type="GO" id="GO:0008270">
    <property type="term" value="F:zinc ion binding"/>
    <property type="evidence" value="ECO:0007669"/>
    <property type="project" value="InterPro"/>
</dbReference>
<keyword evidence="7 22" id="KW-0031">Aminopeptidase</keyword>
<reference evidence="23" key="1">
    <citation type="submission" date="2016-10" db="EMBL/GenBank/DDBJ databases">
        <authorList>
            <person name="Varghese N."/>
            <person name="Submissions S."/>
        </authorList>
    </citation>
    <scope>NUCLEOTIDE SEQUENCE [LARGE SCALE GENOMIC DNA]</scope>
    <source>
        <strain evidence="23">DSM 18168</strain>
    </source>
</reference>
<proteinExistence type="inferred from homology"/>
<comment type="catalytic activity">
    <reaction evidence="1">
        <text>Release of an N-terminal amino acid, Xaa-|-Yaa- from a peptide, amide or arylamide. Xaa is preferably Ala, but may be most amino acids including Pro (slow action). When a terminal hydrophobic residue is followed by a prolyl residue, the two may be released as an intact Xaa-Pro dipeptide.</text>
        <dbReference type="EC" id="3.4.11.2"/>
    </reaction>
</comment>
<keyword evidence="11" id="KW-0479">Metal-binding</keyword>
<dbReference type="EMBL" id="FPBJ01000002">
    <property type="protein sequence ID" value="SFU28283.1"/>
    <property type="molecule type" value="Genomic_DNA"/>
</dbReference>
<protein>
    <recommendedName>
        <fullName evidence="6 17">Aminopeptidase N</fullName>
        <ecNumber evidence="5 17">3.4.11.2</ecNumber>
    </recommendedName>
</protein>
<dbReference type="FunFam" id="2.60.40.1840:FF:000001">
    <property type="entry name" value="Aminopeptidase N"/>
    <property type="match status" value="1"/>
</dbReference>
<gene>
    <name evidence="22" type="ORF">SAMN05421784_10234</name>
</gene>
<name>A0A1I7EWH7_9GAMM</name>
<evidence type="ECO:0000313" key="22">
    <source>
        <dbReference type="EMBL" id="SFU28283.1"/>
    </source>
</evidence>
<keyword evidence="12" id="KW-0378">Hydrolase</keyword>
<evidence type="ECO:0000256" key="14">
    <source>
        <dbReference type="ARBA" id="ARBA00023049"/>
    </source>
</evidence>
<organism evidence="22 23">
    <name type="scientific">Xenorhabdus koppenhoeferi</name>
    <dbReference type="NCBI Taxonomy" id="351659"/>
    <lineage>
        <taxon>Bacteria</taxon>
        <taxon>Pseudomonadati</taxon>
        <taxon>Pseudomonadota</taxon>
        <taxon>Gammaproteobacteria</taxon>
        <taxon>Enterobacterales</taxon>
        <taxon>Morganellaceae</taxon>
        <taxon>Xenorhabdus</taxon>
    </lineage>
</organism>
<evidence type="ECO:0000256" key="10">
    <source>
        <dbReference type="ARBA" id="ARBA00022670"/>
    </source>
</evidence>
<keyword evidence="23" id="KW-1185">Reference proteome</keyword>
<evidence type="ECO:0000256" key="2">
    <source>
        <dbReference type="ARBA" id="ARBA00001947"/>
    </source>
</evidence>
<dbReference type="Pfam" id="PF17900">
    <property type="entry name" value="Peptidase_M1_N"/>
    <property type="match status" value="1"/>
</dbReference>
<dbReference type="PRINTS" id="PR00756">
    <property type="entry name" value="ALADIPTASE"/>
</dbReference>
<dbReference type="GO" id="GO:0006508">
    <property type="term" value="P:proteolysis"/>
    <property type="evidence" value="ECO:0007669"/>
    <property type="project" value="UniProtKB-UniRule"/>
</dbReference>
<dbReference type="Gene3D" id="2.60.40.1730">
    <property type="entry name" value="tricorn interacting facor f3 domain"/>
    <property type="match status" value="1"/>
</dbReference>
<dbReference type="EC" id="3.4.11.2" evidence="5 17"/>
<keyword evidence="8" id="KW-1003">Cell membrane</keyword>
<evidence type="ECO:0000256" key="13">
    <source>
        <dbReference type="ARBA" id="ARBA00022833"/>
    </source>
</evidence>
<dbReference type="Pfam" id="PF17432">
    <property type="entry name" value="DUF3458_C"/>
    <property type="match status" value="1"/>
</dbReference>
<evidence type="ECO:0000256" key="11">
    <source>
        <dbReference type="ARBA" id="ARBA00022723"/>
    </source>
</evidence>
<dbReference type="SUPFAM" id="SSF55486">
    <property type="entry name" value="Metalloproteases ('zincins'), catalytic domain"/>
    <property type="match status" value="1"/>
</dbReference>
<dbReference type="InterPro" id="IPR001930">
    <property type="entry name" value="Peptidase_M1"/>
</dbReference>
<evidence type="ECO:0000256" key="17">
    <source>
        <dbReference type="NCBIfam" id="TIGR02414"/>
    </source>
</evidence>
<evidence type="ECO:0000256" key="9">
    <source>
        <dbReference type="ARBA" id="ARBA00022519"/>
    </source>
</evidence>
<feature type="domain" description="Peptidase M1 alanyl aminopeptidase Ig-like fold" evidence="19">
    <location>
        <begin position="444"/>
        <end position="545"/>
    </location>
</feature>
<dbReference type="InterPro" id="IPR042097">
    <property type="entry name" value="Aminopeptidase_N-like_N_sf"/>
</dbReference>
<evidence type="ECO:0000256" key="6">
    <source>
        <dbReference type="ARBA" id="ARBA00015611"/>
    </source>
</evidence>
<dbReference type="FunFam" id="3.30.2010.30:FF:000002">
    <property type="entry name" value="Putative aminopeptidase N"/>
    <property type="match status" value="1"/>
</dbReference>
<dbReference type="FunFam" id="2.60.40.1730:FF:000005">
    <property type="entry name" value="Aminopeptidase N"/>
    <property type="match status" value="1"/>
</dbReference>
<dbReference type="InterPro" id="IPR027268">
    <property type="entry name" value="Peptidase_M4/M1_CTD_sf"/>
</dbReference>
<evidence type="ECO:0000256" key="15">
    <source>
        <dbReference type="ARBA" id="ARBA00023136"/>
    </source>
</evidence>
<keyword evidence="15" id="KW-0472">Membrane</keyword>
<comment type="subcellular location">
    <subcellularLocation>
        <location evidence="3">Cell inner membrane</location>
        <topology evidence="3">Peripheral membrane protein</topology>
        <orientation evidence="3">Cytoplasmic side</orientation>
    </subcellularLocation>
</comment>
<evidence type="ECO:0000256" key="12">
    <source>
        <dbReference type="ARBA" id="ARBA00022801"/>
    </source>
</evidence>
<dbReference type="GO" id="GO:0008237">
    <property type="term" value="F:metallopeptidase activity"/>
    <property type="evidence" value="ECO:0007669"/>
    <property type="project" value="UniProtKB-UniRule"/>
</dbReference>
<dbReference type="Gene3D" id="1.10.390.10">
    <property type="entry name" value="Neutral Protease Domain 2"/>
    <property type="match status" value="1"/>
</dbReference>
<dbReference type="InterPro" id="IPR014782">
    <property type="entry name" value="Peptidase_M1_dom"/>
</dbReference>
<dbReference type="InterPro" id="IPR037144">
    <property type="entry name" value="Peptidase_M1_pepN_C_sf"/>
</dbReference>
<dbReference type="AlphaFoldDB" id="A0A1I7EWH7"/>
<dbReference type="CDD" id="cd09600">
    <property type="entry name" value="M1_APN"/>
    <property type="match status" value="1"/>
</dbReference>
<evidence type="ECO:0000256" key="7">
    <source>
        <dbReference type="ARBA" id="ARBA00022438"/>
    </source>
</evidence>
<dbReference type="GO" id="GO:0016285">
    <property type="term" value="F:alanyl aminopeptidase activity"/>
    <property type="evidence" value="ECO:0007669"/>
    <property type="project" value="UniProtKB-EC"/>
</dbReference>
<dbReference type="Pfam" id="PF01433">
    <property type="entry name" value="Peptidase_M1"/>
    <property type="match status" value="1"/>
</dbReference>
<dbReference type="InterPro" id="IPR024601">
    <property type="entry name" value="Peptidase_M1_pepN_C"/>
</dbReference>
<feature type="domain" description="Aminopeptidase N-like N-terminal" evidence="21">
    <location>
        <begin position="24"/>
        <end position="186"/>
    </location>
</feature>
<accession>A0A1I7EWH7</accession>
<dbReference type="Gene3D" id="3.30.2010.30">
    <property type="match status" value="1"/>
</dbReference>
<evidence type="ECO:0000259" key="18">
    <source>
        <dbReference type="Pfam" id="PF01433"/>
    </source>
</evidence>
<dbReference type="FunFam" id="1.25.50.10:FF:000001">
    <property type="entry name" value="Aminopeptidase N"/>
    <property type="match status" value="1"/>
</dbReference>
<dbReference type="Proteomes" id="UP000242496">
    <property type="component" value="Unassembled WGS sequence"/>
</dbReference>
<evidence type="ECO:0000256" key="1">
    <source>
        <dbReference type="ARBA" id="ARBA00000098"/>
    </source>
</evidence>
<evidence type="ECO:0000256" key="3">
    <source>
        <dbReference type="ARBA" id="ARBA00004515"/>
    </source>
</evidence>
<dbReference type="InterPro" id="IPR038438">
    <property type="entry name" value="PepN_Ig-like_sf"/>
</dbReference>
<dbReference type="InterPro" id="IPR035414">
    <property type="entry name" value="Peptidase_M1_pepN_Ig-like"/>
</dbReference>
<evidence type="ECO:0000256" key="16">
    <source>
        <dbReference type="ARBA" id="ARBA00059739"/>
    </source>
</evidence>
<dbReference type="Gene3D" id="2.60.40.1840">
    <property type="match status" value="1"/>
</dbReference>
<evidence type="ECO:0000256" key="4">
    <source>
        <dbReference type="ARBA" id="ARBA00010136"/>
    </source>
</evidence>